<feature type="binding site" evidence="4">
    <location>
        <position position="15"/>
    </location>
    <ligand>
        <name>Mg(2+)</name>
        <dbReference type="ChEBI" id="CHEBI:18420"/>
    </ligand>
</feature>
<evidence type="ECO:0000256" key="4">
    <source>
        <dbReference type="PIRSR" id="PIRSR000915-3"/>
    </source>
</evidence>
<feature type="binding site" evidence="4">
    <location>
        <position position="212"/>
    </location>
    <ligand>
        <name>Mg(2+)</name>
        <dbReference type="ChEBI" id="CHEBI:18420"/>
    </ligand>
</feature>
<feature type="active site" description="Proton donor" evidence="2">
    <location>
        <position position="15"/>
    </location>
</feature>
<dbReference type="AlphaFoldDB" id="A0A511UWI4"/>
<proteinExistence type="inferred from homology"/>
<feature type="binding site" evidence="3">
    <location>
        <position position="187"/>
    </location>
    <ligand>
        <name>substrate</name>
    </ligand>
</feature>
<sequence>MVNIKHIDAFCFDLDGTIFLGNDILPGAKEIIEQIKEHHKKVLFITNSPTQTREECQQKLQSLGIVADIENIFTSAYVSALYFSERYPQSTVYIVGEKAIRDEFNQLSLHTTKNPSEASHVLVGLDRTITYETLNDAMAAVRRGADLIVTNPDPFCPVPDGFILDTLAIARAIEVASDQPIFEIIGKPSTFYGEQILKQLKIASHRCLIVGDRLETDILLGKTNNFPTCLVLTGVAKREDVRVKDIYPDLIVDNLESLLAHFRR</sequence>
<name>A0A511UWI4_9BACI</name>
<feature type="active site" description="Nucleophile" evidence="2">
    <location>
        <position position="13"/>
    </location>
</feature>
<reference evidence="5 6" key="1">
    <citation type="submission" date="2019-07" db="EMBL/GenBank/DDBJ databases">
        <title>Whole genome shotgun sequence of Cerasibacillus quisquiliarum NBRC 102429.</title>
        <authorList>
            <person name="Hosoyama A."/>
            <person name="Uohara A."/>
            <person name="Ohji S."/>
            <person name="Ichikawa N."/>
        </authorList>
    </citation>
    <scope>NUCLEOTIDE SEQUENCE [LARGE SCALE GENOMIC DNA]</scope>
    <source>
        <strain evidence="5 6">NBRC 102429</strain>
    </source>
</reference>
<dbReference type="InterPro" id="IPR023214">
    <property type="entry name" value="HAD_sf"/>
</dbReference>
<dbReference type="RefSeq" id="WP_146935057.1">
    <property type="nucleotide sequence ID" value="NZ_BJXW01000004.1"/>
</dbReference>
<dbReference type="PANTHER" id="PTHR19288:SF46">
    <property type="entry name" value="HALOACID DEHALOGENASE-LIKE HYDROLASE DOMAIN-CONTAINING PROTEIN 2"/>
    <property type="match status" value="1"/>
</dbReference>
<dbReference type="NCBIfam" id="TIGR01460">
    <property type="entry name" value="HAD-SF-IIA"/>
    <property type="match status" value="1"/>
</dbReference>
<keyword evidence="1 4" id="KW-0460">Magnesium</keyword>
<evidence type="ECO:0000313" key="5">
    <source>
        <dbReference type="EMBL" id="GEN30108.1"/>
    </source>
</evidence>
<dbReference type="Gene3D" id="3.40.50.1000">
    <property type="entry name" value="HAD superfamily/HAD-like"/>
    <property type="match status" value="2"/>
</dbReference>
<dbReference type="EMBL" id="BJXW01000004">
    <property type="protein sequence ID" value="GEN30108.1"/>
    <property type="molecule type" value="Genomic_DNA"/>
</dbReference>
<comment type="function">
    <text evidence="1">Catalyzes the dephosphorylation of 2-6 carbon acid sugars in vitro.</text>
</comment>
<keyword evidence="1 4" id="KW-0479">Metal-binding</keyword>
<organism evidence="5 6">
    <name type="scientific">Cerasibacillus quisquiliarum</name>
    <dbReference type="NCBI Taxonomy" id="227865"/>
    <lineage>
        <taxon>Bacteria</taxon>
        <taxon>Bacillati</taxon>
        <taxon>Bacillota</taxon>
        <taxon>Bacilli</taxon>
        <taxon>Bacillales</taxon>
        <taxon>Bacillaceae</taxon>
        <taxon>Cerasibacillus</taxon>
    </lineage>
</organism>
<dbReference type="Proteomes" id="UP000321491">
    <property type="component" value="Unassembled WGS sequence"/>
</dbReference>
<evidence type="ECO:0000256" key="2">
    <source>
        <dbReference type="PIRSR" id="PIRSR000915-1"/>
    </source>
</evidence>
<comment type="similarity">
    <text evidence="1">Belongs to the HAD-like hydrolase superfamily. NagD family.</text>
</comment>
<gene>
    <name evidence="5" type="ORF">CQU01_03460</name>
</gene>
<dbReference type="PIRSF" id="PIRSF000915">
    <property type="entry name" value="PGP-type_phosphatase"/>
    <property type="match status" value="1"/>
</dbReference>
<dbReference type="Pfam" id="PF13242">
    <property type="entry name" value="Hydrolase_like"/>
    <property type="match status" value="1"/>
</dbReference>
<comment type="cofactor">
    <cofactor evidence="4">
        <name>Mg(2+)</name>
        <dbReference type="ChEBI" id="CHEBI:18420"/>
    </cofactor>
    <text evidence="4">Divalent metal ions. Mg(2+) is the most effective.</text>
</comment>
<dbReference type="SUPFAM" id="SSF56784">
    <property type="entry name" value="HAD-like"/>
    <property type="match status" value="1"/>
</dbReference>
<dbReference type="Pfam" id="PF13344">
    <property type="entry name" value="Hydrolase_6"/>
    <property type="match status" value="1"/>
</dbReference>
<accession>A0A511UWI4</accession>
<evidence type="ECO:0000256" key="3">
    <source>
        <dbReference type="PIRSR" id="PIRSR000915-2"/>
    </source>
</evidence>
<dbReference type="GO" id="GO:0016791">
    <property type="term" value="F:phosphatase activity"/>
    <property type="evidence" value="ECO:0007669"/>
    <property type="project" value="TreeGrafter"/>
</dbReference>
<dbReference type="PANTHER" id="PTHR19288">
    <property type="entry name" value="4-NITROPHENYLPHOSPHATASE-RELATED"/>
    <property type="match status" value="1"/>
</dbReference>
<keyword evidence="6" id="KW-1185">Reference proteome</keyword>
<comment type="caution">
    <text evidence="5">The sequence shown here is derived from an EMBL/GenBank/DDBJ whole genome shotgun (WGS) entry which is preliminary data.</text>
</comment>
<dbReference type="InterPro" id="IPR036412">
    <property type="entry name" value="HAD-like_sf"/>
</dbReference>
<evidence type="ECO:0000256" key="1">
    <source>
        <dbReference type="PIRNR" id="PIRNR000915"/>
    </source>
</evidence>
<feature type="binding site" evidence="4">
    <location>
        <position position="13"/>
    </location>
    <ligand>
        <name>Mg(2+)</name>
        <dbReference type="ChEBI" id="CHEBI:18420"/>
    </ligand>
</feature>
<dbReference type="GO" id="GO:0046872">
    <property type="term" value="F:metal ion binding"/>
    <property type="evidence" value="ECO:0007669"/>
    <property type="project" value="UniProtKB-KW"/>
</dbReference>
<dbReference type="GO" id="GO:0005737">
    <property type="term" value="C:cytoplasm"/>
    <property type="evidence" value="ECO:0007669"/>
    <property type="project" value="TreeGrafter"/>
</dbReference>
<evidence type="ECO:0000313" key="6">
    <source>
        <dbReference type="Proteomes" id="UP000321491"/>
    </source>
</evidence>
<dbReference type="EC" id="3.1.3.-" evidence="1"/>
<protein>
    <recommendedName>
        <fullName evidence="1">Acid sugar phosphatase</fullName>
        <ecNumber evidence="1">3.1.3.-</ecNumber>
    </recommendedName>
</protein>
<dbReference type="InterPro" id="IPR006357">
    <property type="entry name" value="HAD-SF_hydro_IIA"/>
</dbReference>
<dbReference type="OrthoDB" id="9810449at2"/>